<dbReference type="InterPro" id="IPR015421">
    <property type="entry name" value="PyrdxlP-dep_Trfase_major"/>
</dbReference>
<accession>A0A2M8KMF1</accession>
<name>A0A2M8KMF1_9BACT</name>
<organism evidence="2 3">
    <name type="scientific">Candidatus Roizmanbacteria bacterium CG10_big_fil_rev_8_21_14_0_10_36_26</name>
    <dbReference type="NCBI Taxonomy" id="1974851"/>
    <lineage>
        <taxon>Bacteria</taxon>
        <taxon>Candidatus Roizmaniibacteriota</taxon>
    </lineage>
</organism>
<dbReference type="AlphaFoldDB" id="A0A2M8KMF1"/>
<dbReference type="InterPro" id="IPR015424">
    <property type="entry name" value="PyrdxlP-dep_Trfase"/>
</dbReference>
<evidence type="ECO:0000313" key="2">
    <source>
        <dbReference type="EMBL" id="PJE61080.1"/>
    </source>
</evidence>
<gene>
    <name evidence="2" type="ORF">COU86_00840</name>
</gene>
<evidence type="ECO:0000256" key="1">
    <source>
        <dbReference type="SAM" id="Coils"/>
    </source>
</evidence>
<sequence>MIKDEVVSRSDIGMAFHNKFALKDELAANRLDVTKSYPQFIPGLHGPLSDLVSQARERATKIEIDRKHEVERIARFLGFTEGVKFATTSAGEAIHTVLDYFSHPGNEVIIPDGSYARFPDFVASLPEERVLRWVDTEGLKDILAQNSGGKNERIVLIEEPRQPTFARPDSESYKLIAEPRAFCTVIYDGVNFVFDEGSDIQRTGKENRLHHRDDGRFSRAENWIQVASLSKALPAKSGQFPNVGIIAISIAVDSKDLERFQKGISRKTSQSPPDSELFAMAELLHSSLFPQFIIDLRAIARSNFEYLRDGLKTSVVYDGLNAFVKIDLKDFEIKPEEIGTLLKEFGLHALYSQLYFRKSTSGMETWVRVPLVVNDREGKLSQLETKLKAIQRLRELTRDTKGIIINIFDGWSDGR</sequence>
<dbReference type="Gene3D" id="3.40.640.10">
    <property type="entry name" value="Type I PLP-dependent aspartate aminotransferase-like (Major domain)"/>
    <property type="match status" value="1"/>
</dbReference>
<dbReference type="SUPFAM" id="SSF53383">
    <property type="entry name" value="PLP-dependent transferases"/>
    <property type="match status" value="1"/>
</dbReference>
<proteinExistence type="predicted"/>
<dbReference type="EMBL" id="PFEB01000008">
    <property type="protein sequence ID" value="PJE61080.1"/>
    <property type="molecule type" value="Genomic_DNA"/>
</dbReference>
<reference evidence="3" key="1">
    <citation type="submission" date="2017-09" db="EMBL/GenBank/DDBJ databases">
        <title>Depth-based differentiation of microbial function through sediment-hosted aquifers and enrichment of novel symbionts in the deep terrestrial subsurface.</title>
        <authorList>
            <person name="Probst A.J."/>
            <person name="Ladd B."/>
            <person name="Jarett J.K."/>
            <person name="Geller-Mcgrath D.E."/>
            <person name="Sieber C.M.K."/>
            <person name="Emerson J.B."/>
            <person name="Anantharaman K."/>
            <person name="Thomas B.C."/>
            <person name="Malmstrom R."/>
            <person name="Stieglmeier M."/>
            <person name="Klingl A."/>
            <person name="Woyke T."/>
            <person name="Ryan C.M."/>
            <person name="Banfield J.F."/>
        </authorList>
    </citation>
    <scope>NUCLEOTIDE SEQUENCE [LARGE SCALE GENOMIC DNA]</scope>
</reference>
<dbReference type="Proteomes" id="UP000231434">
    <property type="component" value="Unassembled WGS sequence"/>
</dbReference>
<evidence type="ECO:0000313" key="3">
    <source>
        <dbReference type="Proteomes" id="UP000231434"/>
    </source>
</evidence>
<comment type="caution">
    <text evidence="2">The sequence shown here is derived from an EMBL/GenBank/DDBJ whole genome shotgun (WGS) entry which is preliminary data.</text>
</comment>
<keyword evidence="1" id="KW-0175">Coiled coil</keyword>
<feature type="coiled-coil region" evidence="1">
    <location>
        <begin position="373"/>
        <end position="400"/>
    </location>
</feature>
<protein>
    <recommendedName>
        <fullName evidence="4">Aminotransferase class I/classII domain-containing protein</fullName>
    </recommendedName>
</protein>
<evidence type="ECO:0008006" key="4">
    <source>
        <dbReference type="Google" id="ProtNLM"/>
    </source>
</evidence>